<proteinExistence type="predicted"/>
<dbReference type="EMBL" id="JAACXV010000196">
    <property type="protein sequence ID" value="KAF7282056.1"/>
    <property type="molecule type" value="Genomic_DNA"/>
</dbReference>
<keyword evidence="3" id="KW-1185">Reference proteome</keyword>
<feature type="compositionally biased region" description="Basic and acidic residues" evidence="1">
    <location>
        <begin position="1"/>
        <end position="17"/>
    </location>
</feature>
<evidence type="ECO:0000313" key="3">
    <source>
        <dbReference type="Proteomes" id="UP000625711"/>
    </source>
</evidence>
<feature type="region of interest" description="Disordered" evidence="1">
    <location>
        <begin position="1"/>
        <end position="37"/>
    </location>
</feature>
<sequence length="94" mass="10857">MSMEVIKKGTTNKEKIIGSKRLKNSMPEKDRAKPPSSPFCPSPFACLFYCFLTESFCLKFGDQRSSTGQKLLTLDEKNERTEKKHTRHFHIESQ</sequence>
<organism evidence="2 3">
    <name type="scientific">Rhynchophorus ferrugineus</name>
    <name type="common">Red palm weevil</name>
    <name type="synonym">Curculio ferrugineus</name>
    <dbReference type="NCBI Taxonomy" id="354439"/>
    <lineage>
        <taxon>Eukaryota</taxon>
        <taxon>Metazoa</taxon>
        <taxon>Ecdysozoa</taxon>
        <taxon>Arthropoda</taxon>
        <taxon>Hexapoda</taxon>
        <taxon>Insecta</taxon>
        <taxon>Pterygota</taxon>
        <taxon>Neoptera</taxon>
        <taxon>Endopterygota</taxon>
        <taxon>Coleoptera</taxon>
        <taxon>Polyphaga</taxon>
        <taxon>Cucujiformia</taxon>
        <taxon>Curculionidae</taxon>
        <taxon>Dryophthorinae</taxon>
        <taxon>Rhynchophorus</taxon>
    </lineage>
</organism>
<evidence type="ECO:0000313" key="2">
    <source>
        <dbReference type="EMBL" id="KAF7282056.1"/>
    </source>
</evidence>
<reference evidence="2" key="1">
    <citation type="submission" date="2020-08" db="EMBL/GenBank/DDBJ databases">
        <title>Genome sequencing and assembly of the red palm weevil Rhynchophorus ferrugineus.</title>
        <authorList>
            <person name="Dias G.B."/>
            <person name="Bergman C.M."/>
            <person name="Manee M."/>
        </authorList>
    </citation>
    <scope>NUCLEOTIDE SEQUENCE</scope>
    <source>
        <strain evidence="2">AA-2017</strain>
        <tissue evidence="2">Whole larva</tissue>
    </source>
</reference>
<gene>
    <name evidence="2" type="ORF">GWI33_003322</name>
</gene>
<evidence type="ECO:0000256" key="1">
    <source>
        <dbReference type="SAM" id="MobiDB-lite"/>
    </source>
</evidence>
<protein>
    <submittedName>
        <fullName evidence="2">Uncharacterized protein</fullName>
    </submittedName>
</protein>
<accession>A0A834MF42</accession>
<comment type="caution">
    <text evidence="2">The sequence shown here is derived from an EMBL/GenBank/DDBJ whole genome shotgun (WGS) entry which is preliminary data.</text>
</comment>
<dbReference type="AlphaFoldDB" id="A0A834MF42"/>
<name>A0A834MF42_RHYFE</name>
<dbReference type="Proteomes" id="UP000625711">
    <property type="component" value="Unassembled WGS sequence"/>
</dbReference>